<evidence type="ECO:0000256" key="3">
    <source>
        <dbReference type="ARBA" id="ARBA00017677"/>
    </source>
</evidence>
<dbReference type="InterPro" id="IPR024170">
    <property type="entry name" value="Aminoglycoside_N6-AcTrfrase"/>
</dbReference>
<dbReference type="EC" id="2.3.1.82" evidence="2"/>
<keyword evidence="4" id="KW-0808">Transferase</keyword>
<dbReference type="PANTHER" id="PTHR43877">
    <property type="entry name" value="AMINOALKYLPHOSPHONATE N-ACETYLTRANSFERASE-RELATED-RELATED"/>
    <property type="match status" value="1"/>
</dbReference>
<keyword evidence="5" id="KW-0046">Antibiotic resistance</keyword>
<evidence type="ECO:0000313" key="10">
    <source>
        <dbReference type="EMBL" id="MBT9316192.1"/>
    </source>
</evidence>
<dbReference type="AlphaFoldDB" id="A0A947DFL2"/>
<sequence>MNKNLPADFTISAVGPADFENWVELALELWPPEDDSDREDMRKTMTKILNAENQTGWLVRNTAGDAISFMNLSLRRDYVPEATQSPVAFVEGIYVRAPYRHQRVGTALIQWAEQWAQQQGCVELASDALIENQDSYQFHTKIGFEEVERVVCFIKSLE</sequence>
<proteinExistence type="predicted"/>
<feature type="domain" description="N-acetyltransferase" evidence="9">
    <location>
        <begin position="9"/>
        <end position="158"/>
    </location>
</feature>
<dbReference type="Gene3D" id="3.40.630.30">
    <property type="match status" value="1"/>
</dbReference>
<evidence type="ECO:0000313" key="11">
    <source>
        <dbReference type="Proteomes" id="UP000717364"/>
    </source>
</evidence>
<accession>A0A947DFL2</accession>
<dbReference type="Pfam" id="PF00583">
    <property type="entry name" value="Acetyltransf_1"/>
    <property type="match status" value="1"/>
</dbReference>
<keyword evidence="6" id="KW-0012">Acyltransferase</keyword>
<dbReference type="EMBL" id="JADOES010000022">
    <property type="protein sequence ID" value="MBT9316192.1"/>
    <property type="molecule type" value="Genomic_DNA"/>
</dbReference>
<dbReference type="NCBIfam" id="NF043067">
    <property type="entry name" value="AAC_6p_group_E"/>
    <property type="match status" value="1"/>
</dbReference>
<evidence type="ECO:0000256" key="2">
    <source>
        <dbReference type="ARBA" id="ARBA00012888"/>
    </source>
</evidence>
<evidence type="ECO:0000256" key="7">
    <source>
        <dbReference type="ARBA" id="ARBA00029660"/>
    </source>
</evidence>
<evidence type="ECO:0000256" key="4">
    <source>
        <dbReference type="ARBA" id="ARBA00022679"/>
    </source>
</evidence>
<evidence type="ECO:0000256" key="8">
    <source>
        <dbReference type="ARBA" id="ARBA00048923"/>
    </source>
</evidence>
<evidence type="ECO:0000256" key="6">
    <source>
        <dbReference type="ARBA" id="ARBA00023315"/>
    </source>
</evidence>
<dbReference type="InterPro" id="IPR016181">
    <property type="entry name" value="Acyl_CoA_acyltransferase"/>
</dbReference>
<evidence type="ECO:0000256" key="5">
    <source>
        <dbReference type="ARBA" id="ARBA00023251"/>
    </source>
</evidence>
<evidence type="ECO:0000259" key="9">
    <source>
        <dbReference type="PROSITE" id="PS51186"/>
    </source>
</evidence>
<reference evidence="10" key="1">
    <citation type="submission" date="2020-11" db="EMBL/GenBank/DDBJ databases">
        <authorList>
            <person name="Konstantinou D."/>
            <person name="Gkelis S."/>
            <person name="Popin R."/>
            <person name="Fewer D."/>
            <person name="Sivonen K."/>
        </authorList>
    </citation>
    <scope>NUCLEOTIDE SEQUENCE</scope>
    <source>
        <strain evidence="10">TAU-MAC 1115</strain>
    </source>
</reference>
<dbReference type="InterPro" id="IPR000182">
    <property type="entry name" value="GNAT_dom"/>
</dbReference>
<dbReference type="SUPFAM" id="SSF55729">
    <property type="entry name" value="Acyl-CoA N-acyltransferases (Nat)"/>
    <property type="match status" value="1"/>
</dbReference>
<dbReference type="Proteomes" id="UP000717364">
    <property type="component" value="Unassembled WGS sequence"/>
</dbReference>
<name>A0A947DFL2_9CYAN</name>
<comment type="caution">
    <text evidence="10">The sequence shown here is derived from an EMBL/GenBank/DDBJ whole genome shotgun (WGS) entry which is preliminary data.</text>
</comment>
<organism evidence="10 11">
    <name type="scientific">Leptothoe spongobia TAU-MAC 1115</name>
    <dbReference type="NCBI Taxonomy" id="1967444"/>
    <lineage>
        <taxon>Bacteria</taxon>
        <taxon>Bacillati</taxon>
        <taxon>Cyanobacteriota</taxon>
        <taxon>Cyanophyceae</taxon>
        <taxon>Nodosilineales</taxon>
        <taxon>Cymatolegaceae</taxon>
        <taxon>Leptothoe</taxon>
        <taxon>Leptothoe spongobia</taxon>
    </lineage>
</organism>
<gene>
    <name evidence="10" type="ORF">IXB50_12245</name>
</gene>
<comment type="subunit">
    <text evidence="1">Homodimer.</text>
</comment>
<dbReference type="RefSeq" id="WP_215609258.1">
    <property type="nucleotide sequence ID" value="NZ_JADOES010000022.1"/>
</dbReference>
<dbReference type="InterPro" id="IPR050832">
    <property type="entry name" value="Bact_Acetyltransf"/>
</dbReference>
<dbReference type="GO" id="GO:0046677">
    <property type="term" value="P:response to antibiotic"/>
    <property type="evidence" value="ECO:0007669"/>
    <property type="project" value="UniProtKB-KW"/>
</dbReference>
<comment type="catalytic activity">
    <reaction evidence="8">
        <text>kanamycin B + acetyl-CoA = N(6')-acetylkanamycin B + CoA + H(+)</text>
        <dbReference type="Rhea" id="RHEA:16449"/>
        <dbReference type="ChEBI" id="CHEBI:15378"/>
        <dbReference type="ChEBI" id="CHEBI:57287"/>
        <dbReference type="ChEBI" id="CHEBI:57288"/>
        <dbReference type="ChEBI" id="CHEBI:58390"/>
        <dbReference type="ChEBI" id="CHEBI:58549"/>
        <dbReference type="EC" id="2.3.1.82"/>
    </reaction>
</comment>
<evidence type="ECO:0000256" key="1">
    <source>
        <dbReference type="ARBA" id="ARBA00011738"/>
    </source>
</evidence>
<dbReference type="GO" id="GO:0047663">
    <property type="term" value="F:aminoglycoside 6'-N-acetyltransferase activity"/>
    <property type="evidence" value="ECO:0007669"/>
    <property type="project" value="UniProtKB-EC"/>
</dbReference>
<dbReference type="PROSITE" id="PS51186">
    <property type="entry name" value="GNAT"/>
    <property type="match status" value="1"/>
</dbReference>
<keyword evidence="11" id="KW-1185">Reference proteome</keyword>
<dbReference type="PIRSF" id="PIRSF000452">
    <property type="entry name" value="6-N-acetyltransf"/>
    <property type="match status" value="1"/>
</dbReference>
<reference evidence="10" key="2">
    <citation type="journal article" date="2021" name="Mar. Drugs">
        <title>Genome Reduction and Secondary Metabolism of the Marine Sponge-Associated Cyanobacterium Leptothoe.</title>
        <authorList>
            <person name="Konstantinou D."/>
            <person name="Popin R.V."/>
            <person name="Fewer D.P."/>
            <person name="Sivonen K."/>
            <person name="Gkelis S."/>
        </authorList>
    </citation>
    <scope>NUCLEOTIDE SEQUENCE</scope>
    <source>
        <strain evidence="10">TAU-MAC 1115</strain>
    </source>
</reference>
<protein>
    <recommendedName>
        <fullName evidence="3">Aminoglycoside N(6')-acetyltransferase type 1</fullName>
        <ecNumber evidence="2">2.3.1.82</ecNumber>
    </recommendedName>
    <alternativeName>
        <fullName evidence="7">Aminoglycoside resistance protein</fullName>
    </alternativeName>
</protein>